<comment type="caution">
    <text evidence="1">The sequence shown here is derived from an EMBL/GenBank/DDBJ whole genome shotgun (WGS) entry which is preliminary data.</text>
</comment>
<dbReference type="EMBL" id="FXUA01000006">
    <property type="protein sequence ID" value="SMP30205.1"/>
    <property type="molecule type" value="Genomic_DNA"/>
</dbReference>
<accession>A0ABY1PC42</accession>
<gene>
    <name evidence="1" type="ORF">SAMN06265367_106288</name>
</gene>
<evidence type="ECO:0008006" key="3">
    <source>
        <dbReference type="Google" id="ProtNLM"/>
    </source>
</evidence>
<protein>
    <recommendedName>
        <fullName evidence="3">6-bladed beta-propeller protein</fullName>
    </recommendedName>
</protein>
<proteinExistence type="predicted"/>
<dbReference type="Proteomes" id="UP001157915">
    <property type="component" value="Unassembled WGS sequence"/>
</dbReference>
<name>A0ABY1PC42_9BACT</name>
<evidence type="ECO:0000313" key="1">
    <source>
        <dbReference type="EMBL" id="SMP30205.1"/>
    </source>
</evidence>
<evidence type="ECO:0000313" key="2">
    <source>
        <dbReference type="Proteomes" id="UP001157915"/>
    </source>
</evidence>
<dbReference type="PROSITE" id="PS51257">
    <property type="entry name" value="PROKAR_LIPOPROTEIN"/>
    <property type="match status" value="1"/>
</dbReference>
<keyword evidence="2" id="KW-1185">Reference proteome</keyword>
<reference evidence="1 2" key="1">
    <citation type="submission" date="2017-05" db="EMBL/GenBank/DDBJ databases">
        <authorList>
            <person name="Varghese N."/>
            <person name="Submissions S."/>
        </authorList>
    </citation>
    <scope>NUCLEOTIDE SEQUENCE [LARGE SCALE GENOMIC DNA]</scope>
    <source>
        <strain evidence="1 2">DSM 15360</strain>
    </source>
</reference>
<organism evidence="1 2">
    <name type="scientific">Algoriphagus winogradskyi</name>
    <dbReference type="NCBI Taxonomy" id="237017"/>
    <lineage>
        <taxon>Bacteria</taxon>
        <taxon>Pseudomonadati</taxon>
        <taxon>Bacteroidota</taxon>
        <taxon>Cytophagia</taxon>
        <taxon>Cytophagales</taxon>
        <taxon>Cyclobacteriaceae</taxon>
        <taxon>Algoriphagus</taxon>
    </lineage>
</organism>
<dbReference type="Pfam" id="PF13970">
    <property type="entry name" value="DUF4221"/>
    <property type="match status" value="1"/>
</dbReference>
<sequence length="402" mass="47003">MRPSMKAAFANLYYMKNIWLTLVCFFFLIGCSQHIERPSIVIEINHKALNQNTLTLSGSKIILIDSLTLPFYDYFQLIEEEDNSYLIGMNRQSVSLDFIPLGGNQPIRHLAFDDDGPGAISPDLDIFHYFGEDSIVTIQDRDNRLKVFNSDGELVNSYPKKIRDSKGMEMYTVAYSYLGQWPVFLDSVWILPVYPDLDVKSKGYYDRNKFMVFDPVNNEVLGEFGQYPGIYKGDNYFDILREPSLTHNSDCSFLVTFPADPSIYEYQLDQDSVIWHQYPTWNNFQNEGVKRDSDFQQFVNHYLTSAWFQQLTYDPFHHVYYRFAKEKQELRKANGEKKTAFEADWMVFILSEALDPIGFYSLDAVRFNPMFSFVTQEGLYIYDNQRANDDQMVFGVFELEDN</sequence>
<dbReference type="InterPro" id="IPR025316">
    <property type="entry name" value="DUF4221"/>
</dbReference>